<name>A0A310SVL2_9HYME</name>
<proteinExistence type="predicted"/>
<dbReference type="AlphaFoldDB" id="A0A310SVL2"/>
<evidence type="ECO:0000259" key="2">
    <source>
        <dbReference type="SMART" id="SM00596"/>
    </source>
</evidence>
<protein>
    <recommendedName>
        <fullName evidence="2">Pre-C2HC domain-containing protein</fullName>
    </recommendedName>
</protein>
<reference evidence="3 4" key="1">
    <citation type="submission" date="2015-07" db="EMBL/GenBank/DDBJ databases">
        <title>The genome of Eufriesea mexicana.</title>
        <authorList>
            <person name="Pan H."/>
            <person name="Kapheim K."/>
        </authorList>
    </citation>
    <scope>NUCLEOTIDE SEQUENCE [LARGE SCALE GENOMIC DNA]</scope>
    <source>
        <strain evidence="3">0111107269</strain>
        <tissue evidence="3">Whole body</tissue>
    </source>
</reference>
<organism evidence="3 4">
    <name type="scientific">Eufriesea mexicana</name>
    <dbReference type="NCBI Taxonomy" id="516756"/>
    <lineage>
        <taxon>Eukaryota</taxon>
        <taxon>Metazoa</taxon>
        <taxon>Ecdysozoa</taxon>
        <taxon>Arthropoda</taxon>
        <taxon>Hexapoda</taxon>
        <taxon>Insecta</taxon>
        <taxon>Pterygota</taxon>
        <taxon>Neoptera</taxon>
        <taxon>Endopterygota</taxon>
        <taxon>Hymenoptera</taxon>
        <taxon>Apocrita</taxon>
        <taxon>Aculeata</taxon>
        <taxon>Apoidea</taxon>
        <taxon>Anthophila</taxon>
        <taxon>Apidae</taxon>
        <taxon>Eufriesea</taxon>
    </lineage>
</organism>
<feature type="region of interest" description="Disordered" evidence="1">
    <location>
        <begin position="1"/>
        <end position="25"/>
    </location>
</feature>
<dbReference type="Proteomes" id="UP000250275">
    <property type="component" value="Unassembled WGS sequence"/>
</dbReference>
<keyword evidence="4" id="KW-1185">Reference proteome</keyword>
<accession>A0A310SVL2</accession>
<dbReference type="EMBL" id="KQ759880">
    <property type="protein sequence ID" value="OAD62223.1"/>
    <property type="molecule type" value="Genomic_DNA"/>
</dbReference>
<evidence type="ECO:0000313" key="3">
    <source>
        <dbReference type="EMBL" id="OAD62223.1"/>
    </source>
</evidence>
<feature type="domain" description="Pre-C2HC" evidence="2">
    <location>
        <begin position="146"/>
        <end position="214"/>
    </location>
</feature>
<dbReference type="Pfam" id="PF07530">
    <property type="entry name" value="PRE_C2HC"/>
    <property type="match status" value="1"/>
</dbReference>
<gene>
    <name evidence="3" type="ORF">WN48_07074</name>
</gene>
<evidence type="ECO:0000313" key="4">
    <source>
        <dbReference type="Proteomes" id="UP000250275"/>
    </source>
</evidence>
<sequence>MEKYKPPLARHSKDSNQGQGYIDTDSEREIIMKEWNLPKTINRKRLTKITNDIEEKTKCLTDHTPTPTSNTYEVLNHASKFPTKETKPPPIFIEAHIVNPLMELLNQLLGRKSYGIRNLENNQIKIQTATFDNYRKLIKALRCKRCKRCKLLHLLQGHQALSIINLTKSETSVPLPMFLMELAAAGNNKEIYNNNLICNTIDAIKAARVKRNIPQCTSKSSNGILSTPEMDSQANKT</sequence>
<dbReference type="InterPro" id="IPR006579">
    <property type="entry name" value="Pre_C2HC_dom"/>
</dbReference>
<evidence type="ECO:0000256" key="1">
    <source>
        <dbReference type="SAM" id="MobiDB-lite"/>
    </source>
</evidence>
<dbReference type="SMART" id="SM00596">
    <property type="entry name" value="PRE_C2HC"/>
    <property type="match status" value="1"/>
</dbReference>